<accession>A0A010RS82</accession>
<dbReference type="OrthoDB" id="203796at2759"/>
<dbReference type="HOGENOM" id="CLU_1331856_0_0_1"/>
<keyword evidence="2" id="KW-1185">Reference proteome</keyword>
<dbReference type="PANTHER" id="PTHR37848:SF1">
    <property type="entry name" value="SUN DOMAIN-CONTAINING PROTEIN"/>
    <property type="match status" value="1"/>
</dbReference>
<name>A0A010RS82_9PEZI</name>
<evidence type="ECO:0000313" key="2">
    <source>
        <dbReference type="Proteomes" id="UP000020467"/>
    </source>
</evidence>
<comment type="caution">
    <text evidence="1">The sequence shown here is derived from an EMBL/GenBank/DDBJ whole genome shotgun (WGS) entry which is preliminary data.</text>
</comment>
<dbReference type="PANTHER" id="PTHR37848">
    <property type="entry name" value="EXPRESSED PROTEIN"/>
    <property type="match status" value="1"/>
</dbReference>
<dbReference type="EMBL" id="JARH01000926">
    <property type="protein sequence ID" value="EXF75148.1"/>
    <property type="molecule type" value="Genomic_DNA"/>
</dbReference>
<dbReference type="Proteomes" id="UP000020467">
    <property type="component" value="Unassembled WGS sequence"/>
</dbReference>
<organism evidence="1 2">
    <name type="scientific">Colletotrichum fioriniae PJ7</name>
    <dbReference type="NCBI Taxonomy" id="1445577"/>
    <lineage>
        <taxon>Eukaryota</taxon>
        <taxon>Fungi</taxon>
        <taxon>Dikarya</taxon>
        <taxon>Ascomycota</taxon>
        <taxon>Pezizomycotina</taxon>
        <taxon>Sordariomycetes</taxon>
        <taxon>Hypocreomycetidae</taxon>
        <taxon>Glomerellales</taxon>
        <taxon>Glomerellaceae</taxon>
        <taxon>Colletotrichum</taxon>
        <taxon>Colletotrichum acutatum species complex</taxon>
    </lineage>
</organism>
<sequence length="206" mass="23329">MNLMGLLVADDMSKRLDYIRCVAPGEVAFRGGAKPDVLPEVGDRELDEWCRRFIEDPAPVKSFGEFALRYTIRSLIASTQYKGQINISFPVTHAKVKVKSAEKPSKLYMGMKNLFTSKHKYEVVQSVWPFATARNGEEGRRCMVQSEEVWWREWRDSIKYAMAQKRQNGAYVTSEDKLEALMEGKGKGVASIDWGGTGPELEEHTG</sequence>
<dbReference type="AlphaFoldDB" id="A0A010RS82"/>
<evidence type="ECO:0000313" key="1">
    <source>
        <dbReference type="EMBL" id="EXF75148.1"/>
    </source>
</evidence>
<protein>
    <submittedName>
        <fullName evidence="1">Uncharacterized protein</fullName>
    </submittedName>
</protein>
<dbReference type="KEGG" id="cfj:CFIO01_12994"/>
<proteinExistence type="predicted"/>
<dbReference type="eggNOG" id="ENOG502SP6Z">
    <property type="taxonomic scope" value="Eukaryota"/>
</dbReference>
<reference evidence="1 2" key="1">
    <citation type="submission" date="2014-02" db="EMBL/GenBank/DDBJ databases">
        <title>The genome sequence of Colletotrichum fioriniae PJ7.</title>
        <authorList>
            <person name="Baroncelli R."/>
            <person name="Thon M.R."/>
        </authorList>
    </citation>
    <scope>NUCLEOTIDE SEQUENCE [LARGE SCALE GENOMIC DNA]</scope>
    <source>
        <strain evidence="1 2">PJ7</strain>
    </source>
</reference>
<gene>
    <name evidence="1" type="ORF">CFIO01_12994</name>
</gene>